<evidence type="ECO:0000256" key="8">
    <source>
        <dbReference type="ARBA" id="ARBA00023315"/>
    </source>
</evidence>
<dbReference type="GO" id="GO:0033818">
    <property type="term" value="F:beta-ketoacyl-acyl-carrier-protein synthase III activity"/>
    <property type="evidence" value="ECO:0007669"/>
    <property type="project" value="UniProtKB-UniRule"/>
</dbReference>
<feature type="active site" evidence="9">
    <location>
        <position position="249"/>
    </location>
</feature>
<feature type="domain" description="Beta-ketoacyl-[acyl-carrier-protein] synthase III C-terminal" evidence="10">
    <location>
        <begin position="233"/>
        <end position="320"/>
    </location>
</feature>
<keyword evidence="9" id="KW-0963">Cytoplasm</keyword>
<comment type="function">
    <text evidence="9">Catalyzes the condensation reaction of fatty acid synthesis by the addition to an acyl acceptor of two carbons from malonyl-ACP. Catalyzes the first condensation reaction which initiates fatty acid synthesis and may therefore play a role in governing the total rate of fatty acid production. Possesses both acetoacetyl-ACP synthase and acetyl transacylase activities. Its substrate specificity determines the biosynthesis of branched-chain and/or straight-chain of fatty acids.</text>
</comment>
<comment type="subcellular location">
    <subcellularLocation>
        <location evidence="9">Cytoplasm</location>
    </subcellularLocation>
</comment>
<evidence type="ECO:0000256" key="3">
    <source>
        <dbReference type="ARBA" id="ARBA00022679"/>
    </source>
</evidence>
<dbReference type="Pfam" id="PF08541">
    <property type="entry name" value="ACP_syn_III_C"/>
    <property type="match status" value="1"/>
</dbReference>
<feature type="active site" evidence="9">
    <location>
        <position position="279"/>
    </location>
</feature>
<dbReference type="AlphaFoldDB" id="A0A0R1FJ91"/>
<dbReference type="InterPro" id="IPR016039">
    <property type="entry name" value="Thiolase-like"/>
</dbReference>
<keyword evidence="4 9" id="KW-0276">Fatty acid metabolism</keyword>
<comment type="domain">
    <text evidence="9">The last Arg residue of the ACP-binding site is essential for the weak association between ACP/AcpP and FabH.</text>
</comment>
<dbReference type="GO" id="GO:0004315">
    <property type="term" value="F:3-oxoacyl-[acyl-carrier-protein] synthase activity"/>
    <property type="evidence" value="ECO:0007669"/>
    <property type="project" value="InterPro"/>
</dbReference>
<dbReference type="NCBIfam" id="TIGR00747">
    <property type="entry name" value="fabH"/>
    <property type="match status" value="1"/>
</dbReference>
<dbReference type="PANTHER" id="PTHR43091:SF1">
    <property type="entry name" value="BETA-KETOACYL-[ACYL-CARRIER-PROTEIN] SYNTHASE III, CHLOROPLASTIC"/>
    <property type="match status" value="1"/>
</dbReference>
<dbReference type="Gene3D" id="3.40.47.10">
    <property type="match status" value="1"/>
</dbReference>
<keyword evidence="8 9" id="KW-0012">Acyltransferase</keyword>
<evidence type="ECO:0000256" key="4">
    <source>
        <dbReference type="ARBA" id="ARBA00022832"/>
    </source>
</evidence>
<proteinExistence type="inferred from homology"/>
<comment type="pathway">
    <text evidence="9">Lipid metabolism; fatty acid biosynthesis.</text>
</comment>
<dbReference type="EMBL" id="AZCN01000008">
    <property type="protein sequence ID" value="KRK18775.1"/>
    <property type="molecule type" value="Genomic_DNA"/>
</dbReference>
<evidence type="ECO:0000256" key="2">
    <source>
        <dbReference type="ARBA" id="ARBA00022516"/>
    </source>
</evidence>
<dbReference type="UniPathway" id="UPA00094"/>
<dbReference type="SUPFAM" id="SSF53901">
    <property type="entry name" value="Thiolase-like"/>
    <property type="match status" value="1"/>
</dbReference>
<keyword evidence="7 9" id="KW-0511">Multifunctional enzyme</keyword>
<dbReference type="NCBIfam" id="NF006829">
    <property type="entry name" value="PRK09352.1"/>
    <property type="match status" value="1"/>
</dbReference>
<evidence type="ECO:0000256" key="1">
    <source>
        <dbReference type="ARBA" id="ARBA00008642"/>
    </source>
</evidence>
<keyword evidence="5 9" id="KW-0443">Lipid metabolism</keyword>
<dbReference type="HAMAP" id="MF_01815">
    <property type="entry name" value="FabH"/>
    <property type="match status" value="1"/>
</dbReference>
<dbReference type="CDD" id="cd00830">
    <property type="entry name" value="KAS_III"/>
    <property type="match status" value="1"/>
</dbReference>
<dbReference type="GeneID" id="65915925"/>
<dbReference type="RefSeq" id="WP_010011406.1">
    <property type="nucleotide sequence ID" value="NZ_AZCN01000008.1"/>
</dbReference>
<organism evidence="12 13">
    <name type="scientific">Loigolactobacillus coryniformis subsp. coryniformis KCTC 3167 = DSM 20001</name>
    <dbReference type="NCBI Taxonomy" id="913848"/>
    <lineage>
        <taxon>Bacteria</taxon>
        <taxon>Bacillati</taxon>
        <taxon>Bacillota</taxon>
        <taxon>Bacilli</taxon>
        <taxon>Lactobacillales</taxon>
        <taxon>Lactobacillaceae</taxon>
        <taxon>Loigolactobacillus</taxon>
    </lineage>
</organism>
<evidence type="ECO:0000256" key="7">
    <source>
        <dbReference type="ARBA" id="ARBA00023268"/>
    </source>
</evidence>
<evidence type="ECO:0000256" key="9">
    <source>
        <dbReference type="HAMAP-Rule" id="MF_01815"/>
    </source>
</evidence>
<dbReference type="GO" id="GO:0006633">
    <property type="term" value="P:fatty acid biosynthetic process"/>
    <property type="evidence" value="ECO:0007669"/>
    <property type="project" value="UniProtKB-UniRule"/>
</dbReference>
<dbReference type="PANTHER" id="PTHR43091">
    <property type="entry name" value="3-OXOACYL-[ACYL-CARRIER-PROTEIN] SYNTHASE"/>
    <property type="match status" value="1"/>
</dbReference>
<comment type="subunit">
    <text evidence="9">Homodimer.</text>
</comment>
<dbReference type="InterPro" id="IPR013747">
    <property type="entry name" value="ACP_syn_III_C"/>
</dbReference>
<dbReference type="GO" id="GO:0005737">
    <property type="term" value="C:cytoplasm"/>
    <property type="evidence" value="ECO:0007669"/>
    <property type="project" value="UniProtKB-SubCell"/>
</dbReference>
<gene>
    <name evidence="9" type="primary">fabH</name>
    <name evidence="12" type="ORF">FD22_GL002330</name>
</gene>
<keyword evidence="3 9" id="KW-0808">Transferase</keyword>
<evidence type="ECO:0000313" key="13">
    <source>
        <dbReference type="Proteomes" id="UP000051181"/>
    </source>
</evidence>
<comment type="caution">
    <text evidence="12">The sequence shown here is derived from an EMBL/GenBank/DDBJ whole genome shotgun (WGS) entry which is preliminary data.</text>
</comment>
<accession>A0A0R1FJ91</accession>
<dbReference type="Proteomes" id="UP000051181">
    <property type="component" value="Unassembled WGS sequence"/>
</dbReference>
<feature type="active site" evidence="9">
    <location>
        <position position="111"/>
    </location>
</feature>
<evidence type="ECO:0000256" key="6">
    <source>
        <dbReference type="ARBA" id="ARBA00023160"/>
    </source>
</evidence>
<feature type="region of interest" description="ACP-binding" evidence="9">
    <location>
        <begin position="250"/>
        <end position="254"/>
    </location>
</feature>
<feature type="domain" description="Beta-ketoacyl-[acyl-carrier-protein] synthase III N-terminal" evidence="11">
    <location>
        <begin position="105"/>
        <end position="180"/>
    </location>
</feature>
<protein>
    <recommendedName>
        <fullName evidence="9">Beta-ketoacyl-[acyl-carrier-protein] synthase III</fullName>
        <shortName evidence="9">Beta-ketoacyl-ACP synthase III</shortName>
        <shortName evidence="9">KAS III</shortName>
        <ecNumber evidence="9">2.3.1.180</ecNumber>
    </recommendedName>
    <alternativeName>
        <fullName evidence="9">3-oxoacyl-[acyl-carrier-protein] synthase 3</fullName>
    </alternativeName>
    <alternativeName>
        <fullName evidence="9">3-oxoacyl-[acyl-carrier-protein] synthase III</fullName>
    </alternativeName>
</protein>
<dbReference type="Pfam" id="PF08545">
    <property type="entry name" value="ACP_syn_III"/>
    <property type="match status" value="1"/>
</dbReference>
<evidence type="ECO:0000256" key="5">
    <source>
        <dbReference type="ARBA" id="ARBA00023098"/>
    </source>
</evidence>
<dbReference type="PATRIC" id="fig|913848.6.peg.2380"/>
<name>A0A0R1FJ91_9LACO</name>
<comment type="catalytic activity">
    <reaction evidence="9">
        <text>malonyl-[ACP] + acetyl-CoA + H(+) = 3-oxobutanoyl-[ACP] + CO2 + CoA</text>
        <dbReference type="Rhea" id="RHEA:12080"/>
        <dbReference type="Rhea" id="RHEA-COMP:9623"/>
        <dbReference type="Rhea" id="RHEA-COMP:9625"/>
        <dbReference type="ChEBI" id="CHEBI:15378"/>
        <dbReference type="ChEBI" id="CHEBI:16526"/>
        <dbReference type="ChEBI" id="CHEBI:57287"/>
        <dbReference type="ChEBI" id="CHEBI:57288"/>
        <dbReference type="ChEBI" id="CHEBI:78449"/>
        <dbReference type="ChEBI" id="CHEBI:78450"/>
        <dbReference type="EC" id="2.3.1.180"/>
    </reaction>
</comment>
<dbReference type="InterPro" id="IPR004655">
    <property type="entry name" value="FabH"/>
</dbReference>
<sequence length="322" mass="34490">MGVKIVQTAHAVPTKIMTNYDLSQIMDTSDEWIRSRTGISQRHIATTETTSSLCGQVAEQLLQQAQLPATALDFIVVCTMSPDYFTPATAAVVQGMIGATNAFAFDLNAACSGFVYGLSVVQHYFQTNKETYGLLIGGEVLSRLINWQDRSTAVLFGDGAAGVLLKNSHTPHLLASDLATFGDRGGQLTAGYRGGASQMVNGINQIMPYFQMDGRGIYSFATRGVPASIERALQQANLVADQVDHFILHQANTRIVAQVAKRLQQPLSKFPQNMAAYGNTSAASIPLLLDECVHAGQIKPGDVLVLSGFGGGLTVGTQIMIY</sequence>
<comment type="similarity">
    <text evidence="1 9">Belongs to the thiolase-like superfamily. FabH family.</text>
</comment>
<reference evidence="12 13" key="1">
    <citation type="journal article" date="2015" name="Genome Announc.">
        <title>Expanding the biotechnology potential of lactobacilli through comparative genomics of 213 strains and associated genera.</title>
        <authorList>
            <person name="Sun Z."/>
            <person name="Harris H.M."/>
            <person name="McCann A."/>
            <person name="Guo C."/>
            <person name="Argimon S."/>
            <person name="Zhang W."/>
            <person name="Yang X."/>
            <person name="Jeffery I.B."/>
            <person name="Cooney J.C."/>
            <person name="Kagawa T.F."/>
            <person name="Liu W."/>
            <person name="Song Y."/>
            <person name="Salvetti E."/>
            <person name="Wrobel A."/>
            <person name="Rasinkangas P."/>
            <person name="Parkhill J."/>
            <person name="Rea M.C."/>
            <person name="O'Sullivan O."/>
            <person name="Ritari J."/>
            <person name="Douillard F.P."/>
            <person name="Paul Ross R."/>
            <person name="Yang R."/>
            <person name="Briner A.E."/>
            <person name="Felis G.E."/>
            <person name="de Vos W.M."/>
            <person name="Barrangou R."/>
            <person name="Klaenhammer T.R."/>
            <person name="Caufield P.W."/>
            <person name="Cui Y."/>
            <person name="Zhang H."/>
            <person name="O'Toole P.W."/>
        </authorList>
    </citation>
    <scope>NUCLEOTIDE SEQUENCE [LARGE SCALE GENOMIC DNA]</scope>
    <source>
        <strain evidence="12 13">DSM 20001</strain>
    </source>
</reference>
<keyword evidence="2 9" id="KW-0444">Lipid biosynthesis</keyword>
<dbReference type="EC" id="2.3.1.180" evidence="9"/>
<evidence type="ECO:0000313" key="12">
    <source>
        <dbReference type="EMBL" id="KRK18775.1"/>
    </source>
</evidence>
<dbReference type="eggNOG" id="COG0332">
    <property type="taxonomic scope" value="Bacteria"/>
</dbReference>
<evidence type="ECO:0000259" key="10">
    <source>
        <dbReference type="Pfam" id="PF08541"/>
    </source>
</evidence>
<evidence type="ECO:0000259" key="11">
    <source>
        <dbReference type="Pfam" id="PF08545"/>
    </source>
</evidence>
<keyword evidence="6 9" id="KW-0275">Fatty acid biosynthesis</keyword>
<dbReference type="InterPro" id="IPR013751">
    <property type="entry name" value="ACP_syn_III_N"/>
</dbReference>